<comment type="caution">
    <text evidence="1">The sequence shown here is derived from an EMBL/GenBank/DDBJ whole genome shotgun (WGS) entry which is preliminary data.</text>
</comment>
<dbReference type="AlphaFoldDB" id="A0A840DUF2"/>
<organism evidence="1 2">
    <name type="scientific">Bartonella fuyuanensis</name>
    <dbReference type="NCBI Taxonomy" id="1460968"/>
    <lineage>
        <taxon>Bacteria</taxon>
        <taxon>Pseudomonadati</taxon>
        <taxon>Pseudomonadota</taxon>
        <taxon>Alphaproteobacteria</taxon>
        <taxon>Hyphomicrobiales</taxon>
        <taxon>Bartonellaceae</taxon>
        <taxon>Bartonella</taxon>
    </lineage>
</organism>
<dbReference type="Proteomes" id="UP000585970">
    <property type="component" value="Unassembled WGS sequence"/>
</dbReference>
<dbReference type="RefSeq" id="WP_281377815.1">
    <property type="nucleotide sequence ID" value="NZ_JACIFE010000010.1"/>
</dbReference>
<gene>
    <name evidence="1" type="ORF">GGR08_001051</name>
</gene>
<sequence length="42" mass="4598">MTVINTSVARLATTQHSLSIVLSISQPSQRTMPPRVTTLLTF</sequence>
<keyword evidence="2" id="KW-1185">Reference proteome</keyword>
<accession>A0A840DUF2</accession>
<reference evidence="1 2" key="1">
    <citation type="submission" date="2020-08" db="EMBL/GenBank/DDBJ databases">
        <title>Genomic Encyclopedia of Type Strains, Phase IV (KMG-IV): sequencing the most valuable type-strain genomes for metagenomic binning, comparative biology and taxonomic classification.</title>
        <authorList>
            <person name="Goeker M."/>
        </authorList>
    </citation>
    <scope>NUCLEOTIDE SEQUENCE [LARGE SCALE GENOMIC DNA]</scope>
    <source>
        <strain evidence="1 2">DSM 100694</strain>
    </source>
</reference>
<proteinExistence type="predicted"/>
<evidence type="ECO:0000313" key="1">
    <source>
        <dbReference type="EMBL" id="MBB4076744.1"/>
    </source>
</evidence>
<evidence type="ECO:0000313" key="2">
    <source>
        <dbReference type="Proteomes" id="UP000585970"/>
    </source>
</evidence>
<name>A0A840DUF2_9HYPH</name>
<protein>
    <submittedName>
        <fullName evidence="1">Uncharacterized protein</fullName>
    </submittedName>
</protein>
<dbReference type="EMBL" id="JACIFE010000010">
    <property type="protein sequence ID" value="MBB4076744.1"/>
    <property type="molecule type" value="Genomic_DNA"/>
</dbReference>